<dbReference type="Proteomes" id="UP001278766">
    <property type="component" value="Unassembled WGS sequence"/>
</dbReference>
<evidence type="ECO:0000256" key="3">
    <source>
        <dbReference type="ARBA" id="ARBA00022989"/>
    </source>
</evidence>
<feature type="compositionally biased region" description="Polar residues" evidence="5">
    <location>
        <begin position="318"/>
        <end position="329"/>
    </location>
</feature>
<dbReference type="InterPro" id="IPR051694">
    <property type="entry name" value="Immunoregulatory_rcpt-like"/>
</dbReference>
<gene>
    <name evidence="7" type="ORF">B0H64DRAFT_372513</name>
</gene>
<reference evidence="7" key="1">
    <citation type="journal article" date="2023" name="Mol. Phylogenet. Evol.">
        <title>Genome-scale phylogeny and comparative genomics of the fungal order Sordariales.</title>
        <authorList>
            <person name="Hensen N."/>
            <person name="Bonometti L."/>
            <person name="Westerberg I."/>
            <person name="Brannstrom I.O."/>
            <person name="Guillou S."/>
            <person name="Cros-Aarteil S."/>
            <person name="Calhoun S."/>
            <person name="Haridas S."/>
            <person name="Kuo A."/>
            <person name="Mondo S."/>
            <person name="Pangilinan J."/>
            <person name="Riley R."/>
            <person name="LaButti K."/>
            <person name="Andreopoulos B."/>
            <person name="Lipzen A."/>
            <person name="Chen C."/>
            <person name="Yan M."/>
            <person name="Daum C."/>
            <person name="Ng V."/>
            <person name="Clum A."/>
            <person name="Steindorff A."/>
            <person name="Ohm R.A."/>
            <person name="Martin F."/>
            <person name="Silar P."/>
            <person name="Natvig D.O."/>
            <person name="Lalanne C."/>
            <person name="Gautier V."/>
            <person name="Ament-Velasquez S.L."/>
            <person name="Kruys A."/>
            <person name="Hutchinson M.I."/>
            <person name="Powell A.J."/>
            <person name="Barry K."/>
            <person name="Miller A.N."/>
            <person name="Grigoriev I.V."/>
            <person name="Debuchy R."/>
            <person name="Gladieux P."/>
            <person name="Hiltunen Thoren M."/>
            <person name="Johannesson H."/>
        </authorList>
    </citation>
    <scope>NUCLEOTIDE SEQUENCE</scope>
    <source>
        <strain evidence="7">CBS 168.71</strain>
    </source>
</reference>
<feature type="region of interest" description="Disordered" evidence="5">
    <location>
        <begin position="208"/>
        <end position="249"/>
    </location>
</feature>
<comment type="caution">
    <text evidence="7">The sequence shown here is derived from an EMBL/GenBank/DDBJ whole genome shotgun (WGS) entry which is preliminary data.</text>
</comment>
<keyword evidence="2 6" id="KW-0812">Transmembrane</keyword>
<evidence type="ECO:0000256" key="5">
    <source>
        <dbReference type="SAM" id="MobiDB-lite"/>
    </source>
</evidence>
<dbReference type="GO" id="GO:0016020">
    <property type="term" value="C:membrane"/>
    <property type="evidence" value="ECO:0007669"/>
    <property type="project" value="UniProtKB-SubCell"/>
</dbReference>
<dbReference type="CDD" id="cd21699">
    <property type="entry name" value="JMTM_APP_like"/>
    <property type="match status" value="1"/>
</dbReference>
<dbReference type="GO" id="GO:0071944">
    <property type="term" value="C:cell periphery"/>
    <property type="evidence" value="ECO:0007669"/>
    <property type="project" value="UniProtKB-ARBA"/>
</dbReference>
<evidence type="ECO:0000256" key="4">
    <source>
        <dbReference type="ARBA" id="ARBA00023136"/>
    </source>
</evidence>
<reference evidence="7" key="2">
    <citation type="submission" date="2023-06" db="EMBL/GenBank/DDBJ databases">
        <authorList>
            <consortium name="Lawrence Berkeley National Laboratory"/>
            <person name="Haridas S."/>
            <person name="Hensen N."/>
            <person name="Bonometti L."/>
            <person name="Westerberg I."/>
            <person name="Brannstrom I.O."/>
            <person name="Guillou S."/>
            <person name="Cros-Aarteil S."/>
            <person name="Calhoun S."/>
            <person name="Kuo A."/>
            <person name="Mondo S."/>
            <person name="Pangilinan J."/>
            <person name="Riley R."/>
            <person name="Labutti K."/>
            <person name="Andreopoulos B."/>
            <person name="Lipzen A."/>
            <person name="Chen C."/>
            <person name="Yanf M."/>
            <person name="Daum C."/>
            <person name="Ng V."/>
            <person name="Clum A."/>
            <person name="Steindorff A."/>
            <person name="Ohm R."/>
            <person name="Martin F."/>
            <person name="Silar P."/>
            <person name="Natvig D."/>
            <person name="Lalanne C."/>
            <person name="Gautier V."/>
            <person name="Ament-Velasquez S.L."/>
            <person name="Kruys A."/>
            <person name="Hutchinson M.I."/>
            <person name="Powell A.J."/>
            <person name="Barry K."/>
            <person name="Miller A.N."/>
            <person name="Grigoriev I.V."/>
            <person name="Debuchy R."/>
            <person name="Gladieux P."/>
            <person name="Thoren M.H."/>
            <person name="Johannesson H."/>
        </authorList>
    </citation>
    <scope>NUCLEOTIDE SEQUENCE</scope>
    <source>
        <strain evidence="7">CBS 168.71</strain>
    </source>
</reference>
<feature type="region of interest" description="Disordered" evidence="5">
    <location>
        <begin position="287"/>
        <end position="341"/>
    </location>
</feature>
<comment type="subcellular location">
    <subcellularLocation>
        <location evidence="1">Membrane</location>
        <topology evidence="1">Single-pass membrane protein</topology>
    </subcellularLocation>
</comment>
<organism evidence="7 8">
    <name type="scientific">Chaetomium fimeti</name>
    <dbReference type="NCBI Taxonomy" id="1854472"/>
    <lineage>
        <taxon>Eukaryota</taxon>
        <taxon>Fungi</taxon>
        <taxon>Dikarya</taxon>
        <taxon>Ascomycota</taxon>
        <taxon>Pezizomycotina</taxon>
        <taxon>Sordariomycetes</taxon>
        <taxon>Sordariomycetidae</taxon>
        <taxon>Sordariales</taxon>
        <taxon>Chaetomiaceae</taxon>
        <taxon>Chaetomium</taxon>
    </lineage>
</organism>
<name>A0AAE0HIB8_9PEZI</name>
<sequence>MPVTGASGTWLGPLTTAWSIPDSCSLHVVGCETCDGAFRGQQCAIKDEKAAPMDNTSCWPPVRRGAGTPAAPFAGWGFYSPGLACPTGYTSACTAEYGRRQDWDLQFTLVEGETAVGCCPTGFKCTNLNGNTCIATETGVTVSTARCSGTDMVNFGTSTYPVFVDFTTTVTEDTETGGRGTTALPTTAQVVLLAQMFQLNYQSSDLALASSTTPPTTQSSASETAFSSASESADSGSASDSSPPAAEEGGLSTGAVVGIAVGAALAGILLGVLAIIMCMRNRKRKRAEGAAWQDTQAAEQSHDDYKYTVEMPPGADQQGYSGVANQPHYQPQYAEMSNPGV</sequence>
<keyword evidence="8" id="KW-1185">Reference proteome</keyword>
<proteinExistence type="predicted"/>
<dbReference type="EMBL" id="JAUEPN010000003">
    <property type="protein sequence ID" value="KAK3297113.1"/>
    <property type="molecule type" value="Genomic_DNA"/>
</dbReference>
<dbReference type="AlphaFoldDB" id="A0AAE0HIB8"/>
<dbReference type="GeneID" id="87839177"/>
<evidence type="ECO:0000313" key="7">
    <source>
        <dbReference type="EMBL" id="KAK3297113.1"/>
    </source>
</evidence>
<accession>A0AAE0HIB8</accession>
<evidence type="ECO:0000256" key="6">
    <source>
        <dbReference type="SAM" id="Phobius"/>
    </source>
</evidence>
<dbReference type="RefSeq" id="XP_062660627.1">
    <property type="nucleotide sequence ID" value="XM_062802229.1"/>
</dbReference>
<keyword evidence="4 6" id="KW-0472">Membrane</keyword>
<evidence type="ECO:0000256" key="1">
    <source>
        <dbReference type="ARBA" id="ARBA00004167"/>
    </source>
</evidence>
<evidence type="ECO:0000256" key="2">
    <source>
        <dbReference type="ARBA" id="ARBA00022692"/>
    </source>
</evidence>
<keyword evidence="3 6" id="KW-1133">Transmembrane helix</keyword>
<evidence type="ECO:0008006" key="9">
    <source>
        <dbReference type="Google" id="ProtNLM"/>
    </source>
</evidence>
<dbReference type="PANTHER" id="PTHR15549">
    <property type="entry name" value="PAIRED IMMUNOGLOBULIN-LIKE TYPE 2 RECEPTOR"/>
    <property type="match status" value="1"/>
</dbReference>
<protein>
    <recommendedName>
        <fullName evidence="9">Mid2 domain-containing protein</fullName>
    </recommendedName>
</protein>
<evidence type="ECO:0000313" key="8">
    <source>
        <dbReference type="Proteomes" id="UP001278766"/>
    </source>
</evidence>
<feature type="transmembrane region" description="Helical" evidence="6">
    <location>
        <begin position="251"/>
        <end position="276"/>
    </location>
</feature>